<evidence type="ECO:0000313" key="2">
    <source>
        <dbReference type="EMBL" id="KAK7726793.1"/>
    </source>
</evidence>
<dbReference type="EMBL" id="JAJSPL020000161">
    <property type="protein sequence ID" value="KAK7726793.1"/>
    <property type="molecule type" value="Genomic_DNA"/>
</dbReference>
<evidence type="ECO:0000256" key="1">
    <source>
        <dbReference type="SAM" id="MobiDB-lite"/>
    </source>
</evidence>
<keyword evidence="3" id="KW-1185">Reference proteome</keyword>
<reference evidence="2 3" key="1">
    <citation type="journal article" date="2023" name="PLoS ONE">
        <title>Cytospora paraplurivora sp. nov. isolated from orchards with fruit tree decline syndrome in Ontario, Canada.</title>
        <authorList>
            <person name="Ilyukhin E."/>
            <person name="Nguyen H.D.T."/>
            <person name="Castle A.J."/>
            <person name="Ellouze W."/>
        </authorList>
    </citation>
    <scope>NUCLEOTIDE SEQUENCE [LARGE SCALE GENOMIC DNA]</scope>
    <source>
        <strain evidence="2 3">FDS-564</strain>
    </source>
</reference>
<dbReference type="Proteomes" id="UP001320245">
    <property type="component" value="Unassembled WGS sequence"/>
</dbReference>
<dbReference type="PANTHER" id="PTHR43812">
    <property type="entry name" value="BLR2425 PROTEIN"/>
    <property type="match status" value="1"/>
</dbReference>
<feature type="region of interest" description="Disordered" evidence="1">
    <location>
        <begin position="64"/>
        <end position="98"/>
    </location>
</feature>
<accession>A0AAN9Y9W5</accession>
<evidence type="ECO:0000313" key="3">
    <source>
        <dbReference type="Proteomes" id="UP001320245"/>
    </source>
</evidence>
<organism evidence="2 3">
    <name type="scientific">Cytospora paraplurivora</name>
    <dbReference type="NCBI Taxonomy" id="2898453"/>
    <lineage>
        <taxon>Eukaryota</taxon>
        <taxon>Fungi</taxon>
        <taxon>Dikarya</taxon>
        <taxon>Ascomycota</taxon>
        <taxon>Pezizomycotina</taxon>
        <taxon>Sordariomycetes</taxon>
        <taxon>Sordariomycetidae</taxon>
        <taxon>Diaporthales</taxon>
        <taxon>Cytosporaceae</taxon>
        <taxon>Cytospora</taxon>
    </lineage>
</organism>
<proteinExistence type="predicted"/>
<dbReference type="AlphaFoldDB" id="A0AAN9Y9W5"/>
<dbReference type="Gene3D" id="2.30.110.10">
    <property type="entry name" value="Electron Transport, Fmn-binding Protein, Chain A"/>
    <property type="match status" value="1"/>
</dbReference>
<feature type="compositionally biased region" description="Acidic residues" evidence="1">
    <location>
        <begin position="79"/>
        <end position="97"/>
    </location>
</feature>
<gene>
    <name evidence="2" type="ORF">SLS53_009493</name>
</gene>
<comment type="caution">
    <text evidence="2">The sequence shown here is derived from an EMBL/GenBank/DDBJ whole genome shotgun (WGS) entry which is preliminary data.</text>
</comment>
<dbReference type="PANTHER" id="PTHR43812:SF2">
    <property type="entry name" value="FLAVIN REDUCTASE LIKE DOMAIN-CONTAINING PROTEIN"/>
    <property type="match status" value="1"/>
</dbReference>
<dbReference type="InterPro" id="IPR012349">
    <property type="entry name" value="Split_barrel_FMN-bd"/>
</dbReference>
<dbReference type="SUPFAM" id="SSF50475">
    <property type="entry name" value="FMN-binding split barrel"/>
    <property type="match status" value="1"/>
</dbReference>
<sequence length="898" mass="101002">MVKASPVKFECVYHSTVRLPGVPPMGTVDVVIGRVVAVHIADEVLTDGILDVRKTLPIARCPNIYSPEEERPDYAPSDSSEDEDFDGDGDGLGDDPAFELAPTVMPMLEAMNRRIAGGEDSMPSGSLRRDGLHYKFIPWWTTPDVVLGSHRRPALVPGDDNPSTYAHYTGSKYSFEVANKIRRFGIDERAPPDNPGRSLLTPISDAYIDVTEAPDWVEDWQHFTFGGYTAEEVSLHPSVYERLVLMKSRLQLKAQGAFDPGMNFSDPAHDSLQGELHTLLERDKWMQPNFEGRPELDPYLHYIIPGTPEVPRQIGRYDLRNNDVLWDAMQPALRLASKVLFSNPPFWQAIQDLYTRRPVDHRLVPGVLEEGVSLTSVWLEVDEDKMYPEARDLRRSNFDAAGITAFVLDRLLHIGFASFSTTYDADGVSGLTRVMPGSDFSSPSPSVVNVLLSPEMVWPLLVPEYSAAEKIAPQAEEGFAFENSFDSGWPKLLTEPPPTMIGRQTAIPVTAYSRFFGESFWTAGGPFDKYGHQALRISTHQWEGNPLKSQYKFYYTRQKDVARAFGSRRVFLWMAAVGHLLRKANQYALADYLSAKTNETAEGSVMRKRLHYEKKTWPRNDALLFRHIAEIRRLLIPARGLLETYRRAKAGQNYADAPTMEAALLAYVEQARLIIIEASEIQRRLGIEVQYLQYLVFGILKQDNETRVELRRYMDIIRFRIQSVLIRMADETIDAALVWVFQQFSDEILPDIPLDLNTILHQRASRVTFMGVELMSTFPSTRQQLSGLAEVITLCIDVADDGDLGSLPLDRFNLLVDGAGLRAMRTKQRDLGRLAFRDALHLRPGSPEMKIVLAWNGALLKQKELAQAANGEQRAAIRAELVGDILRAVGHVGQAGEN</sequence>
<name>A0AAN9Y9W5_9PEZI</name>
<protein>
    <submittedName>
        <fullName evidence="2">Uncharacterized protein</fullName>
    </submittedName>
</protein>